<reference evidence="1 2" key="1">
    <citation type="submission" date="2021-01" db="EMBL/GenBank/DDBJ databases">
        <title>Whole genome shotgun sequence of Actinoplanes couchii NBRC 106145.</title>
        <authorList>
            <person name="Komaki H."/>
            <person name="Tamura T."/>
        </authorList>
    </citation>
    <scope>NUCLEOTIDE SEQUENCE [LARGE SCALE GENOMIC DNA]</scope>
    <source>
        <strain evidence="1 2">NBRC 106145</strain>
    </source>
</reference>
<dbReference type="Proteomes" id="UP000612282">
    <property type="component" value="Unassembled WGS sequence"/>
</dbReference>
<protein>
    <recommendedName>
        <fullName evidence="3">Metallo-beta-lactamase domain-containing protein</fullName>
    </recommendedName>
</protein>
<name>A0ABQ3X8F3_9ACTN</name>
<dbReference type="SUPFAM" id="SSF56281">
    <property type="entry name" value="Metallo-hydrolase/oxidoreductase"/>
    <property type="match status" value="1"/>
</dbReference>
<dbReference type="Gene3D" id="3.60.15.10">
    <property type="entry name" value="Ribonuclease Z/Hydroxyacylglutathione hydrolase-like"/>
    <property type="match status" value="1"/>
</dbReference>
<accession>A0ABQ3X8F3</accession>
<sequence length="593" mass="61159">MAWTLKIHHIDVVGSGDATLIEAEDPTVAGARRTMLIDGGRIAHANNLHQHLTTVGNVTAASPLNIVAVTHYDVDHMGGIFSLFNQGHVEYANVRVYDQGEPLADNNPYLRYLSALRQAPNRRRVTGNVMSEWLRPGPFRTRAGVQLAPPQLPPGMVMTSQPVRLIAGLPMQGMPALQPQVAPGVPLPAAQVNDWWCPHWLVGREVLWATDTGDLGVVPAGAPTVHCIAANRYVRNPAGGATYLAAGLGIATVQNEKSLAFEVRFGNFRYYIGGDIETAQETMIAANLNPTNDVAGRVQVVKASHHGAATASAPGFIARMRPDAVMISNGQNNQYGHPLPPTVATLDGLVGVVPTRRRIWHYLTGYDVPFGAAPQTAGGVNSRTGGNPPANTAGDILVRVTATQANAPAIGSAGTALTGAITATSTISGVAAPPGTAAAAIEALYSAPHPTTAAQDVVTVVLTGLGLAGPAATAVAAAAVPAAVAAAVAAPGAHVDAFVAAMRAAVMAQPGITQSQVFAAAATAAVAWYGFCRIGSGASIDPTMLARILSKAVNIDVHAAIVAAAAAMTPGATGMFTVFYDNLNAQTTTITHF</sequence>
<gene>
    <name evidence="1" type="ORF">Aco03nite_031800</name>
</gene>
<dbReference type="PANTHER" id="PTHR30619">
    <property type="entry name" value="DNA INTERNALIZATION/COMPETENCE PROTEIN COMEC/REC2"/>
    <property type="match status" value="1"/>
</dbReference>
<dbReference type="EMBL" id="BOMG01000042">
    <property type="protein sequence ID" value="GID54776.1"/>
    <property type="molecule type" value="Genomic_DNA"/>
</dbReference>
<evidence type="ECO:0000313" key="2">
    <source>
        <dbReference type="Proteomes" id="UP000612282"/>
    </source>
</evidence>
<evidence type="ECO:0000313" key="1">
    <source>
        <dbReference type="EMBL" id="GID54776.1"/>
    </source>
</evidence>
<keyword evidence="2" id="KW-1185">Reference proteome</keyword>
<comment type="caution">
    <text evidence="1">The sequence shown here is derived from an EMBL/GenBank/DDBJ whole genome shotgun (WGS) entry which is preliminary data.</text>
</comment>
<evidence type="ECO:0008006" key="3">
    <source>
        <dbReference type="Google" id="ProtNLM"/>
    </source>
</evidence>
<proteinExistence type="predicted"/>
<dbReference type="RefSeq" id="WP_203795854.1">
    <property type="nucleotide sequence ID" value="NZ_BAAAQE010000036.1"/>
</dbReference>
<organism evidence="1 2">
    <name type="scientific">Actinoplanes couchii</name>
    <dbReference type="NCBI Taxonomy" id="403638"/>
    <lineage>
        <taxon>Bacteria</taxon>
        <taxon>Bacillati</taxon>
        <taxon>Actinomycetota</taxon>
        <taxon>Actinomycetes</taxon>
        <taxon>Micromonosporales</taxon>
        <taxon>Micromonosporaceae</taxon>
        <taxon>Actinoplanes</taxon>
    </lineage>
</organism>
<dbReference type="InterPro" id="IPR052159">
    <property type="entry name" value="Competence_DNA_uptake"/>
</dbReference>
<dbReference type="InterPro" id="IPR036866">
    <property type="entry name" value="RibonucZ/Hydroxyglut_hydro"/>
</dbReference>
<dbReference type="PANTHER" id="PTHR30619:SF1">
    <property type="entry name" value="RECOMBINATION PROTEIN 2"/>
    <property type="match status" value="1"/>
</dbReference>